<organism evidence="2">
    <name type="scientific">marine sediment metagenome</name>
    <dbReference type="NCBI Taxonomy" id="412755"/>
    <lineage>
        <taxon>unclassified sequences</taxon>
        <taxon>metagenomes</taxon>
        <taxon>ecological metagenomes</taxon>
    </lineage>
</organism>
<sequence length="48" mass="5693">MNLFEEEYAHEQSMHVERGRQLTEEGNDDPQTMGDASDMKSYWVSQRE</sequence>
<proteinExistence type="predicted"/>
<name>X0SC44_9ZZZZ</name>
<gene>
    <name evidence="2" type="ORF">S01H1_15366</name>
</gene>
<protein>
    <submittedName>
        <fullName evidence="2">Uncharacterized protein</fullName>
    </submittedName>
</protein>
<dbReference type="AlphaFoldDB" id="X0SC44"/>
<feature type="region of interest" description="Disordered" evidence="1">
    <location>
        <begin position="1"/>
        <end position="48"/>
    </location>
</feature>
<evidence type="ECO:0000313" key="2">
    <source>
        <dbReference type="EMBL" id="GAF72741.1"/>
    </source>
</evidence>
<reference evidence="2" key="1">
    <citation type="journal article" date="2014" name="Front. Microbiol.">
        <title>High frequency of phylogenetically diverse reductive dehalogenase-homologous genes in deep subseafloor sedimentary metagenomes.</title>
        <authorList>
            <person name="Kawai M."/>
            <person name="Futagami T."/>
            <person name="Toyoda A."/>
            <person name="Takaki Y."/>
            <person name="Nishi S."/>
            <person name="Hori S."/>
            <person name="Arai W."/>
            <person name="Tsubouchi T."/>
            <person name="Morono Y."/>
            <person name="Uchiyama I."/>
            <person name="Ito T."/>
            <person name="Fujiyama A."/>
            <person name="Inagaki F."/>
            <person name="Takami H."/>
        </authorList>
    </citation>
    <scope>NUCLEOTIDE SEQUENCE</scope>
    <source>
        <strain evidence="2">Expedition CK06-06</strain>
    </source>
</reference>
<comment type="caution">
    <text evidence="2">The sequence shown here is derived from an EMBL/GenBank/DDBJ whole genome shotgun (WGS) entry which is preliminary data.</text>
</comment>
<accession>X0SC44</accession>
<feature type="compositionally biased region" description="Basic and acidic residues" evidence="1">
    <location>
        <begin position="7"/>
        <end position="23"/>
    </location>
</feature>
<feature type="non-terminal residue" evidence="2">
    <location>
        <position position="48"/>
    </location>
</feature>
<evidence type="ECO:0000256" key="1">
    <source>
        <dbReference type="SAM" id="MobiDB-lite"/>
    </source>
</evidence>
<dbReference type="EMBL" id="BARS01008020">
    <property type="protein sequence ID" value="GAF72741.1"/>
    <property type="molecule type" value="Genomic_DNA"/>
</dbReference>